<keyword evidence="3" id="KW-1185">Reference proteome</keyword>
<reference evidence="2 3" key="1">
    <citation type="submission" date="2014-04" db="EMBL/GenBank/DDBJ databases">
        <authorList>
            <consortium name="DOE Joint Genome Institute"/>
            <person name="Kuo A."/>
            <person name="Kohler A."/>
            <person name="Costa M.D."/>
            <person name="Nagy L.G."/>
            <person name="Floudas D."/>
            <person name="Copeland A."/>
            <person name="Barry K.W."/>
            <person name="Cichocki N."/>
            <person name="Veneault-Fourrey C."/>
            <person name="LaButti K."/>
            <person name="Lindquist E.A."/>
            <person name="Lipzen A."/>
            <person name="Lundell T."/>
            <person name="Morin E."/>
            <person name="Murat C."/>
            <person name="Sun H."/>
            <person name="Tunlid A."/>
            <person name="Henrissat B."/>
            <person name="Grigoriev I.V."/>
            <person name="Hibbett D.S."/>
            <person name="Martin F."/>
            <person name="Nordberg H.P."/>
            <person name="Cantor M.N."/>
            <person name="Hua S.X."/>
        </authorList>
    </citation>
    <scope>NUCLEOTIDE SEQUENCE [LARGE SCALE GENOMIC DNA]</scope>
    <source>
        <strain evidence="2 3">Marx 270</strain>
    </source>
</reference>
<evidence type="ECO:0000313" key="2">
    <source>
        <dbReference type="EMBL" id="KIN97469.1"/>
    </source>
</evidence>
<accession>A0A0C3N8S9</accession>
<sequence>MSTANDLTTQQKAPLMSNISTTSNPTETTPCDLPSCNDHDPSSTPSTDTLPSTSTSVSTGITAAPQLQEASTSQPTNPPDNILHKPTIIPGTIGAVGPPPEPCLFDPDRISACPKPLLNSIYDAWDVLKSKSAMEKLDISHLEKRSLVLLETHFNRYCQKDENGCWTITRVQFKLQAIYLLHNPCLPDPEQNIDSGVEITDLTI</sequence>
<protein>
    <submittedName>
        <fullName evidence="2">Uncharacterized protein</fullName>
    </submittedName>
</protein>
<gene>
    <name evidence="2" type="ORF">M404DRAFT_32318</name>
</gene>
<evidence type="ECO:0000313" key="3">
    <source>
        <dbReference type="Proteomes" id="UP000054217"/>
    </source>
</evidence>
<feature type="region of interest" description="Disordered" evidence="1">
    <location>
        <begin position="1"/>
        <end position="91"/>
    </location>
</feature>
<organism evidence="2 3">
    <name type="scientific">Pisolithus tinctorius Marx 270</name>
    <dbReference type="NCBI Taxonomy" id="870435"/>
    <lineage>
        <taxon>Eukaryota</taxon>
        <taxon>Fungi</taxon>
        <taxon>Dikarya</taxon>
        <taxon>Basidiomycota</taxon>
        <taxon>Agaricomycotina</taxon>
        <taxon>Agaricomycetes</taxon>
        <taxon>Agaricomycetidae</taxon>
        <taxon>Boletales</taxon>
        <taxon>Sclerodermatineae</taxon>
        <taxon>Pisolithaceae</taxon>
        <taxon>Pisolithus</taxon>
    </lineage>
</organism>
<evidence type="ECO:0000256" key="1">
    <source>
        <dbReference type="SAM" id="MobiDB-lite"/>
    </source>
</evidence>
<dbReference type="HOGENOM" id="CLU_045158_0_0_1"/>
<proteinExistence type="predicted"/>
<dbReference type="Proteomes" id="UP000054217">
    <property type="component" value="Unassembled WGS sequence"/>
</dbReference>
<dbReference type="AlphaFoldDB" id="A0A0C3N8S9"/>
<reference evidence="3" key="2">
    <citation type="submission" date="2015-01" db="EMBL/GenBank/DDBJ databases">
        <title>Evolutionary Origins and Diversification of the Mycorrhizal Mutualists.</title>
        <authorList>
            <consortium name="DOE Joint Genome Institute"/>
            <consortium name="Mycorrhizal Genomics Consortium"/>
            <person name="Kohler A."/>
            <person name="Kuo A."/>
            <person name="Nagy L.G."/>
            <person name="Floudas D."/>
            <person name="Copeland A."/>
            <person name="Barry K.W."/>
            <person name="Cichocki N."/>
            <person name="Veneault-Fourrey C."/>
            <person name="LaButti K."/>
            <person name="Lindquist E.A."/>
            <person name="Lipzen A."/>
            <person name="Lundell T."/>
            <person name="Morin E."/>
            <person name="Murat C."/>
            <person name="Riley R."/>
            <person name="Ohm R."/>
            <person name="Sun H."/>
            <person name="Tunlid A."/>
            <person name="Henrissat B."/>
            <person name="Grigoriev I.V."/>
            <person name="Hibbett D.S."/>
            <person name="Martin F."/>
        </authorList>
    </citation>
    <scope>NUCLEOTIDE SEQUENCE [LARGE SCALE GENOMIC DNA]</scope>
    <source>
        <strain evidence="3">Marx 270</strain>
    </source>
</reference>
<dbReference type="EMBL" id="KN832029">
    <property type="protein sequence ID" value="KIN97469.1"/>
    <property type="molecule type" value="Genomic_DNA"/>
</dbReference>
<feature type="compositionally biased region" description="Polar residues" evidence="1">
    <location>
        <begin position="1"/>
        <end position="29"/>
    </location>
</feature>
<dbReference type="InParanoid" id="A0A0C3N8S9"/>
<name>A0A0C3N8S9_PISTI</name>
<feature type="compositionally biased region" description="Low complexity" evidence="1">
    <location>
        <begin position="42"/>
        <end position="59"/>
    </location>
</feature>